<gene>
    <name evidence="1" type="ORF">PoB_004251200</name>
</gene>
<reference evidence="1 2" key="1">
    <citation type="journal article" date="2021" name="Elife">
        <title>Chloroplast acquisition without the gene transfer in kleptoplastic sea slugs, Plakobranchus ocellatus.</title>
        <authorList>
            <person name="Maeda T."/>
            <person name="Takahashi S."/>
            <person name="Yoshida T."/>
            <person name="Shimamura S."/>
            <person name="Takaki Y."/>
            <person name="Nagai Y."/>
            <person name="Toyoda A."/>
            <person name="Suzuki Y."/>
            <person name="Arimoto A."/>
            <person name="Ishii H."/>
            <person name="Satoh N."/>
            <person name="Nishiyama T."/>
            <person name="Hasebe M."/>
            <person name="Maruyama T."/>
            <person name="Minagawa J."/>
            <person name="Obokata J."/>
            <person name="Shigenobu S."/>
        </authorList>
    </citation>
    <scope>NUCLEOTIDE SEQUENCE [LARGE SCALE GENOMIC DNA]</scope>
</reference>
<evidence type="ECO:0000313" key="2">
    <source>
        <dbReference type="Proteomes" id="UP000735302"/>
    </source>
</evidence>
<comment type="caution">
    <text evidence="1">The sequence shown here is derived from an EMBL/GenBank/DDBJ whole genome shotgun (WGS) entry which is preliminary data.</text>
</comment>
<sequence>MDHCKIKSRKCYHIAVSGTFLNSDIQSLSNSDETEDYYFTENGESDGESDGESCDHEAVNIDLIDLVENITPSHHDLIQDKLVDNNENLPETIPCSCCVKQCHLNFSREEIQQFKLQYLSLNCSELDNAALAKIACGVHLGSEMKRSKKSQQTDHKSHCTDYIHQEERSAASSLNLFTPLGKTILTTYSLIISQMVWNQELMQTPKDYQAMH</sequence>
<organism evidence="1 2">
    <name type="scientific">Plakobranchus ocellatus</name>
    <dbReference type="NCBI Taxonomy" id="259542"/>
    <lineage>
        <taxon>Eukaryota</taxon>
        <taxon>Metazoa</taxon>
        <taxon>Spiralia</taxon>
        <taxon>Lophotrochozoa</taxon>
        <taxon>Mollusca</taxon>
        <taxon>Gastropoda</taxon>
        <taxon>Heterobranchia</taxon>
        <taxon>Euthyneura</taxon>
        <taxon>Panpulmonata</taxon>
        <taxon>Sacoglossa</taxon>
        <taxon>Placobranchoidea</taxon>
        <taxon>Plakobranchidae</taxon>
        <taxon>Plakobranchus</taxon>
    </lineage>
</organism>
<dbReference type="EMBL" id="BLXT01004638">
    <property type="protein sequence ID" value="GFO16007.1"/>
    <property type="molecule type" value="Genomic_DNA"/>
</dbReference>
<protein>
    <submittedName>
        <fullName evidence="1">Uncharacterized protein</fullName>
    </submittedName>
</protein>
<name>A0AAV4BA40_9GAST</name>
<evidence type="ECO:0000313" key="1">
    <source>
        <dbReference type="EMBL" id="GFO16007.1"/>
    </source>
</evidence>
<dbReference type="AlphaFoldDB" id="A0AAV4BA40"/>
<keyword evidence="2" id="KW-1185">Reference proteome</keyword>
<proteinExistence type="predicted"/>
<dbReference type="Proteomes" id="UP000735302">
    <property type="component" value="Unassembled WGS sequence"/>
</dbReference>
<accession>A0AAV4BA40</accession>